<dbReference type="RefSeq" id="XP_001800399.1">
    <property type="nucleotide sequence ID" value="XM_001800347.1"/>
</dbReference>
<protein>
    <submittedName>
        <fullName evidence="1">Uncharacterized protein</fullName>
    </submittedName>
</protein>
<evidence type="ECO:0000313" key="1">
    <source>
        <dbReference type="EMBL" id="EDP89929.1"/>
    </source>
</evidence>
<dbReference type="KEGG" id="pno:SNOG_20108"/>
<proteinExistence type="predicted"/>
<organism evidence="1 2">
    <name type="scientific">Phaeosphaeria nodorum (strain SN15 / ATCC MYA-4574 / FGSC 10173)</name>
    <name type="common">Glume blotch fungus</name>
    <name type="synonym">Parastagonospora nodorum</name>
    <dbReference type="NCBI Taxonomy" id="321614"/>
    <lineage>
        <taxon>Eukaryota</taxon>
        <taxon>Fungi</taxon>
        <taxon>Dikarya</taxon>
        <taxon>Ascomycota</taxon>
        <taxon>Pezizomycotina</taxon>
        <taxon>Dothideomycetes</taxon>
        <taxon>Pleosporomycetidae</taxon>
        <taxon>Pleosporales</taxon>
        <taxon>Pleosporineae</taxon>
        <taxon>Phaeosphaeriaceae</taxon>
        <taxon>Parastagonospora</taxon>
    </lineage>
</organism>
<accession>A9JXA4</accession>
<sequence length="99" mass="11437">MCKAYVVVDLRHLAGEVIVSIFSNKDAISKIIERGEFTATQNRARSTHKSQLFLDVVAQVLLRVDDAVLIRNETDQYRKLEIAQSLNFDRDRVLDFFHD</sequence>
<evidence type="ECO:0000313" key="2">
    <source>
        <dbReference type="Proteomes" id="UP000001055"/>
    </source>
</evidence>
<dbReference type="AlphaFoldDB" id="A9JXA4"/>
<name>A9JXA4_PHANO</name>
<dbReference type="InParanoid" id="A9JXA4"/>
<gene>
    <name evidence="1" type="ORF">SNOG_20108</name>
</gene>
<dbReference type="EMBL" id="CH445340">
    <property type="protein sequence ID" value="EDP89929.1"/>
    <property type="molecule type" value="Genomic_DNA"/>
</dbReference>
<dbReference type="Proteomes" id="UP000001055">
    <property type="component" value="Unassembled WGS sequence"/>
</dbReference>
<reference evidence="2" key="1">
    <citation type="journal article" date="2007" name="Plant Cell">
        <title>Dothideomycete-plant interactions illuminated by genome sequencing and EST analysis of the wheat pathogen Stagonospora nodorum.</title>
        <authorList>
            <person name="Hane J.K."/>
            <person name="Lowe R.G."/>
            <person name="Solomon P.S."/>
            <person name="Tan K.C."/>
            <person name="Schoch C.L."/>
            <person name="Spatafora J.W."/>
            <person name="Crous P.W."/>
            <person name="Kodira C."/>
            <person name="Birren B.W."/>
            <person name="Galagan J.E."/>
            <person name="Torriani S.F."/>
            <person name="McDonald B.A."/>
            <person name="Oliver R.P."/>
        </authorList>
    </citation>
    <scope>NUCLEOTIDE SEQUENCE [LARGE SCALE GENOMIC DNA]</scope>
    <source>
        <strain evidence="2">SN15 / ATCC MYA-4574 / FGSC 10173</strain>
    </source>
</reference>
<dbReference type="GeneID" id="5977305"/>